<dbReference type="PRINTS" id="PR00039">
    <property type="entry name" value="HTHLYSR"/>
</dbReference>
<evidence type="ECO:0000256" key="2">
    <source>
        <dbReference type="ARBA" id="ARBA00009437"/>
    </source>
</evidence>
<dbReference type="PANTHER" id="PTHR30126:SF77">
    <property type="entry name" value="TRANSCRIPTIONAL REGULATORY PROTEIN"/>
    <property type="match status" value="1"/>
</dbReference>
<dbReference type="RefSeq" id="WP_146688446.1">
    <property type="nucleotide sequence ID" value="NZ_LT629750.1"/>
</dbReference>
<evidence type="ECO:0000256" key="3">
    <source>
        <dbReference type="ARBA" id="ARBA00023015"/>
    </source>
</evidence>
<gene>
    <name evidence="7" type="ORF">SAMN05444158_3920</name>
</gene>
<comment type="function">
    <text evidence="1">NodD regulates the expression of the nodABCFE genes which encode other nodulation proteins. NodD is also a negative regulator of its own expression. Binds flavonoids as inducers.</text>
</comment>
<dbReference type="GO" id="GO:0003700">
    <property type="term" value="F:DNA-binding transcription factor activity"/>
    <property type="evidence" value="ECO:0007669"/>
    <property type="project" value="InterPro"/>
</dbReference>
<keyword evidence="4" id="KW-0238">DNA-binding</keyword>
<dbReference type="FunFam" id="1.10.10.10:FF:000001">
    <property type="entry name" value="LysR family transcriptional regulator"/>
    <property type="match status" value="1"/>
</dbReference>
<dbReference type="Pfam" id="PF03466">
    <property type="entry name" value="LysR_substrate"/>
    <property type="match status" value="1"/>
</dbReference>
<dbReference type="Proteomes" id="UP000243904">
    <property type="component" value="Chromosome I"/>
</dbReference>
<dbReference type="Gene3D" id="1.10.10.10">
    <property type="entry name" value="Winged helix-like DNA-binding domain superfamily/Winged helix DNA-binding domain"/>
    <property type="match status" value="1"/>
</dbReference>
<evidence type="ECO:0000259" key="6">
    <source>
        <dbReference type="PROSITE" id="PS50931"/>
    </source>
</evidence>
<dbReference type="Pfam" id="PF00126">
    <property type="entry name" value="HTH_1"/>
    <property type="match status" value="1"/>
</dbReference>
<dbReference type="PROSITE" id="PS50931">
    <property type="entry name" value="HTH_LYSR"/>
    <property type="match status" value="1"/>
</dbReference>
<dbReference type="InterPro" id="IPR000847">
    <property type="entry name" value="LysR_HTH_N"/>
</dbReference>
<dbReference type="InterPro" id="IPR036388">
    <property type="entry name" value="WH-like_DNA-bd_sf"/>
</dbReference>
<sequence>MRMFYTRVDTRHLETLLWVVRLGGVGAAAQHLNLTQPAVTRRIQELERELGAKVLRRQGRNVVATAIGETCLSSAERILSEVATLRVAASGKAAVGTIRVGVVESIALTWFQNFLARIEERYPKVQLEIDVDLSNRLANKLARRQIDIALLPGPIQLPGVVRVSLGSCAMKWLGHPGLRPADREMTAADLAELPIIGMPQDANAYHSIIDWFEEAQVSPTLVHRCNSFSVVALLVRRGVGVSLLPPDLFAGDLESGALQVLIEHPAAPKVEYSAAYLLSVEVSILPEVAAIAREESWFFGSPRARGKNFGTGPFPPLQARALPATVSKSDI</sequence>
<dbReference type="GO" id="GO:0000976">
    <property type="term" value="F:transcription cis-regulatory region binding"/>
    <property type="evidence" value="ECO:0007669"/>
    <property type="project" value="TreeGrafter"/>
</dbReference>
<proteinExistence type="inferred from homology"/>
<name>A0A1H1WM58_9BRAD</name>
<evidence type="ECO:0000313" key="8">
    <source>
        <dbReference type="Proteomes" id="UP000243904"/>
    </source>
</evidence>
<dbReference type="EMBL" id="LT629750">
    <property type="protein sequence ID" value="SDS98253.1"/>
    <property type="molecule type" value="Genomic_DNA"/>
</dbReference>
<dbReference type="PANTHER" id="PTHR30126">
    <property type="entry name" value="HTH-TYPE TRANSCRIPTIONAL REGULATOR"/>
    <property type="match status" value="1"/>
</dbReference>
<keyword evidence="5" id="KW-0804">Transcription</keyword>
<dbReference type="Gene3D" id="3.40.190.10">
    <property type="entry name" value="Periplasmic binding protein-like II"/>
    <property type="match status" value="2"/>
</dbReference>
<evidence type="ECO:0000256" key="1">
    <source>
        <dbReference type="ARBA" id="ARBA00003502"/>
    </source>
</evidence>
<dbReference type="InterPro" id="IPR005119">
    <property type="entry name" value="LysR_subst-bd"/>
</dbReference>
<accession>A0A1H1WM58</accession>
<feature type="domain" description="HTH lysR-type" evidence="6">
    <location>
        <begin position="8"/>
        <end position="65"/>
    </location>
</feature>
<dbReference type="CDD" id="cd05466">
    <property type="entry name" value="PBP2_LTTR_substrate"/>
    <property type="match status" value="1"/>
</dbReference>
<evidence type="ECO:0000256" key="4">
    <source>
        <dbReference type="ARBA" id="ARBA00023125"/>
    </source>
</evidence>
<keyword evidence="3" id="KW-0805">Transcription regulation</keyword>
<keyword evidence="8" id="KW-1185">Reference proteome</keyword>
<reference evidence="8" key="1">
    <citation type="submission" date="2016-10" db="EMBL/GenBank/DDBJ databases">
        <authorList>
            <person name="Varghese N."/>
            <person name="Submissions S."/>
        </authorList>
    </citation>
    <scope>NUCLEOTIDE SEQUENCE [LARGE SCALE GENOMIC DNA]</scope>
    <source>
        <strain evidence="8">GAS369</strain>
    </source>
</reference>
<comment type="similarity">
    <text evidence="2">Belongs to the LysR transcriptional regulatory family.</text>
</comment>
<dbReference type="AlphaFoldDB" id="A0A1H1WM58"/>
<dbReference type="SUPFAM" id="SSF53850">
    <property type="entry name" value="Periplasmic binding protein-like II"/>
    <property type="match status" value="1"/>
</dbReference>
<evidence type="ECO:0000256" key="5">
    <source>
        <dbReference type="ARBA" id="ARBA00023163"/>
    </source>
</evidence>
<protein>
    <submittedName>
        <fullName evidence="7">Transcriptional regulator, LysR family</fullName>
    </submittedName>
</protein>
<dbReference type="InterPro" id="IPR036390">
    <property type="entry name" value="WH_DNA-bd_sf"/>
</dbReference>
<dbReference type="SUPFAM" id="SSF46785">
    <property type="entry name" value="Winged helix' DNA-binding domain"/>
    <property type="match status" value="1"/>
</dbReference>
<evidence type="ECO:0000313" key="7">
    <source>
        <dbReference type="EMBL" id="SDS98253.1"/>
    </source>
</evidence>
<organism evidence="7 8">
    <name type="scientific">Bradyrhizobium canariense</name>
    <dbReference type="NCBI Taxonomy" id="255045"/>
    <lineage>
        <taxon>Bacteria</taxon>
        <taxon>Pseudomonadati</taxon>
        <taxon>Pseudomonadota</taxon>
        <taxon>Alphaproteobacteria</taxon>
        <taxon>Hyphomicrobiales</taxon>
        <taxon>Nitrobacteraceae</taxon>
        <taxon>Bradyrhizobium</taxon>
    </lineage>
</organism>